<keyword evidence="2" id="KW-0238">DNA-binding</keyword>
<reference evidence="2 3" key="1">
    <citation type="journal article" date="2014" name="Appl. Environ. Microbiol.">
        <title>Insights into the Microbial Degradation of Rubber and Gutta-Percha by Analysis of the Complete Genome of Nocardia nova SH22a.</title>
        <authorList>
            <person name="Luo Q."/>
            <person name="Hiessl S."/>
            <person name="Poehlein A."/>
            <person name="Daniel R."/>
            <person name="Steinbuchel A."/>
        </authorList>
    </citation>
    <scope>NUCLEOTIDE SEQUENCE [LARGE SCALE GENOMIC DNA]</scope>
    <source>
        <strain evidence="2">SH22a</strain>
    </source>
</reference>
<dbReference type="SUPFAM" id="SSF47413">
    <property type="entry name" value="lambda repressor-like DNA-binding domains"/>
    <property type="match status" value="1"/>
</dbReference>
<dbReference type="InterPro" id="IPR001387">
    <property type="entry name" value="Cro/C1-type_HTH"/>
</dbReference>
<organism evidence="2 3">
    <name type="scientific">Nocardia nova SH22a</name>
    <dbReference type="NCBI Taxonomy" id="1415166"/>
    <lineage>
        <taxon>Bacteria</taxon>
        <taxon>Bacillati</taxon>
        <taxon>Actinomycetota</taxon>
        <taxon>Actinomycetes</taxon>
        <taxon>Mycobacteriales</taxon>
        <taxon>Nocardiaceae</taxon>
        <taxon>Nocardia</taxon>
    </lineage>
</organism>
<dbReference type="CDD" id="cd00093">
    <property type="entry name" value="HTH_XRE"/>
    <property type="match status" value="1"/>
</dbReference>
<dbReference type="InterPro" id="IPR043917">
    <property type="entry name" value="DUF5753"/>
</dbReference>
<protein>
    <submittedName>
        <fullName evidence="2">Putative DNA-binding protein</fullName>
    </submittedName>
</protein>
<gene>
    <name evidence="2" type="ORF">NONO_c74190</name>
</gene>
<dbReference type="eggNOG" id="COG3620">
    <property type="taxonomic scope" value="Bacteria"/>
</dbReference>
<dbReference type="KEGG" id="nno:NONO_c74190"/>
<dbReference type="OrthoDB" id="4285266at2"/>
<dbReference type="STRING" id="1415166.NONO_c74190"/>
<feature type="domain" description="DUF5753" evidence="1">
    <location>
        <begin position="100"/>
        <end position="281"/>
    </location>
</feature>
<keyword evidence="3" id="KW-1185">Reference proteome</keyword>
<name>W5TSK7_9NOCA</name>
<dbReference type="RefSeq" id="WP_025353444.1">
    <property type="nucleotide sequence ID" value="NZ_CP006850.1"/>
</dbReference>
<dbReference type="GO" id="GO:0003677">
    <property type="term" value="F:DNA binding"/>
    <property type="evidence" value="ECO:0007669"/>
    <property type="project" value="UniProtKB-KW"/>
</dbReference>
<dbReference type="EMBL" id="CP006850">
    <property type="protein sequence ID" value="AHH22174.1"/>
    <property type="molecule type" value="Genomic_DNA"/>
</dbReference>
<dbReference type="InterPro" id="IPR010982">
    <property type="entry name" value="Lambda_DNA-bd_dom_sf"/>
</dbReference>
<dbReference type="HOGENOM" id="CLU_055817_1_1_11"/>
<dbReference type="AlphaFoldDB" id="W5TSK7"/>
<evidence type="ECO:0000259" key="1">
    <source>
        <dbReference type="Pfam" id="PF19054"/>
    </source>
</evidence>
<evidence type="ECO:0000313" key="3">
    <source>
        <dbReference type="Proteomes" id="UP000019150"/>
    </source>
</evidence>
<dbReference type="Proteomes" id="UP000019150">
    <property type="component" value="Chromosome"/>
</dbReference>
<accession>W5TSK7</accession>
<dbReference type="Pfam" id="PF19054">
    <property type="entry name" value="DUF5753"/>
    <property type="match status" value="1"/>
</dbReference>
<proteinExistence type="predicted"/>
<evidence type="ECO:0000313" key="2">
    <source>
        <dbReference type="EMBL" id="AHH22174.1"/>
    </source>
</evidence>
<dbReference type="PATRIC" id="fig|1415166.3.peg.7612"/>
<sequence>MTPTSPTVARWELTLRLNEWRKRLGIDVETAAKSLRISRNHWWQLMSDRRALTDDHFEAVIKLFGIGDEEQQELHALRAVARERGWWYEYSALFNDENLRLIGLEHGAETIQSYEGLVIPGLLQTESYTRAIMESETARIRTVDVERYVEVRLKRQQRLFGEHPLQVNTVISEAALMQHVGGPDVLHQQLEHLVALTRNDQAAVDIRVVPFTAPRRTITNGSPFHILGFSGAVLPMLVWHESVATQGIIDDAEKVREMRILYSQQSDAALGGEESIALIEEAADRLA</sequence>